<protein>
    <submittedName>
        <fullName evidence="5">LacI family DNA-binding transcriptional regulator</fullName>
    </submittedName>
</protein>
<dbReference type="PROSITE" id="PS00356">
    <property type="entry name" value="HTH_LACI_1"/>
    <property type="match status" value="1"/>
</dbReference>
<evidence type="ECO:0000256" key="3">
    <source>
        <dbReference type="ARBA" id="ARBA00023163"/>
    </source>
</evidence>
<dbReference type="AlphaFoldDB" id="A0A859FBX7"/>
<evidence type="ECO:0000256" key="2">
    <source>
        <dbReference type="ARBA" id="ARBA00023125"/>
    </source>
</evidence>
<dbReference type="SMART" id="SM00354">
    <property type="entry name" value="HTH_LACI"/>
    <property type="match status" value="1"/>
</dbReference>
<dbReference type="GO" id="GO:0000976">
    <property type="term" value="F:transcription cis-regulatory region binding"/>
    <property type="evidence" value="ECO:0007669"/>
    <property type="project" value="TreeGrafter"/>
</dbReference>
<organism evidence="5 6">
    <name type="scientific">Paenalkalicoccus suaedae</name>
    <dbReference type="NCBI Taxonomy" id="2592382"/>
    <lineage>
        <taxon>Bacteria</taxon>
        <taxon>Bacillati</taxon>
        <taxon>Bacillota</taxon>
        <taxon>Bacilli</taxon>
        <taxon>Bacillales</taxon>
        <taxon>Bacillaceae</taxon>
        <taxon>Paenalkalicoccus</taxon>
    </lineage>
</organism>
<keyword evidence="1" id="KW-0805">Transcription regulation</keyword>
<dbReference type="InterPro" id="IPR000843">
    <property type="entry name" value="HTH_LacI"/>
</dbReference>
<dbReference type="GO" id="GO:0003700">
    <property type="term" value="F:DNA-binding transcription factor activity"/>
    <property type="evidence" value="ECO:0007669"/>
    <property type="project" value="TreeGrafter"/>
</dbReference>
<name>A0A859FBX7_9BACI</name>
<dbReference type="EMBL" id="CP041372">
    <property type="protein sequence ID" value="QKS69736.1"/>
    <property type="molecule type" value="Genomic_DNA"/>
</dbReference>
<evidence type="ECO:0000313" key="6">
    <source>
        <dbReference type="Proteomes" id="UP000318138"/>
    </source>
</evidence>
<evidence type="ECO:0000259" key="4">
    <source>
        <dbReference type="PROSITE" id="PS50932"/>
    </source>
</evidence>
<dbReference type="CDD" id="cd01392">
    <property type="entry name" value="HTH_LacI"/>
    <property type="match status" value="1"/>
</dbReference>
<dbReference type="KEGG" id="psua:FLK61_23360"/>
<dbReference type="InterPro" id="IPR028082">
    <property type="entry name" value="Peripla_BP_I"/>
</dbReference>
<accession>A0A859FBX7</accession>
<dbReference type="PROSITE" id="PS50932">
    <property type="entry name" value="HTH_LACI_2"/>
    <property type="match status" value="1"/>
</dbReference>
<feature type="domain" description="HTH lacI-type" evidence="4">
    <location>
        <begin position="3"/>
        <end position="57"/>
    </location>
</feature>
<dbReference type="RefSeq" id="WP_176007778.1">
    <property type="nucleotide sequence ID" value="NZ_CP041372.2"/>
</dbReference>
<dbReference type="Gene3D" id="1.10.260.40">
    <property type="entry name" value="lambda repressor-like DNA-binding domains"/>
    <property type="match status" value="1"/>
</dbReference>
<dbReference type="Proteomes" id="UP000318138">
    <property type="component" value="Chromosome"/>
</dbReference>
<dbReference type="Pfam" id="PF00356">
    <property type="entry name" value="LacI"/>
    <property type="match status" value="1"/>
</dbReference>
<sequence length="318" mass="34767">MTVTIKDIAKSAGVSYSTVSKALRNSSLVKQPTKEKIRAIALELGYEPNLAAQVLVSRKTFTIGVVWPSVDREMQAALITLLNNQLEEEGYTTLISINDISRSVKAFQRLQVDAMLIFDDQQHQDTLPKTTIPTVLFGLKERSQFPVIDVNRHEAVKKITEYVIEEGALSILYAGLTEGEDPLQAAKFEGFLAATSSLQGATAVYNTKGLNRLDGYKAMKAILQLGSPPHAIIFGSYDLTVGAIDAIHELNITKTNHLRIASYDNMSGHHELTFPVLFTGVPLTIIVETLVDKLLQAADGQPVTSISLDPVIHPSDIL</sequence>
<reference evidence="6" key="1">
    <citation type="submission" date="2019-07" db="EMBL/GenBank/DDBJ databases">
        <title>Bacillus alkalisoli sp. nov. isolated from saline soil.</title>
        <authorList>
            <person name="Sun J.-Q."/>
            <person name="Xu L."/>
        </authorList>
    </citation>
    <scope>NUCLEOTIDE SEQUENCE [LARGE SCALE GENOMIC DNA]</scope>
    <source>
        <strain evidence="6">M4U3P1</strain>
    </source>
</reference>
<keyword evidence="2 5" id="KW-0238">DNA-binding</keyword>
<dbReference type="InterPro" id="IPR010982">
    <property type="entry name" value="Lambda_DNA-bd_dom_sf"/>
</dbReference>
<dbReference type="SUPFAM" id="SSF53822">
    <property type="entry name" value="Periplasmic binding protein-like I"/>
    <property type="match status" value="1"/>
</dbReference>
<gene>
    <name evidence="5" type="ORF">FLK61_23360</name>
</gene>
<keyword evidence="6" id="KW-1185">Reference proteome</keyword>
<evidence type="ECO:0000256" key="1">
    <source>
        <dbReference type="ARBA" id="ARBA00023015"/>
    </source>
</evidence>
<keyword evidence="3" id="KW-0804">Transcription</keyword>
<evidence type="ECO:0000313" key="5">
    <source>
        <dbReference type="EMBL" id="QKS69736.1"/>
    </source>
</evidence>
<proteinExistence type="predicted"/>
<dbReference type="SUPFAM" id="SSF47413">
    <property type="entry name" value="lambda repressor-like DNA-binding domains"/>
    <property type="match status" value="1"/>
</dbReference>
<dbReference type="PANTHER" id="PTHR30146">
    <property type="entry name" value="LACI-RELATED TRANSCRIPTIONAL REPRESSOR"/>
    <property type="match status" value="1"/>
</dbReference>
<dbReference type="Gene3D" id="3.40.50.2300">
    <property type="match status" value="2"/>
</dbReference>
<dbReference type="PANTHER" id="PTHR30146:SF149">
    <property type="entry name" value="HTH-TYPE TRANSCRIPTIONAL REGULATOR EBGR"/>
    <property type="match status" value="1"/>
</dbReference>